<dbReference type="Proteomes" id="UP001172083">
    <property type="component" value="Unassembled WGS sequence"/>
</dbReference>
<comment type="subcellular location">
    <subcellularLocation>
        <location evidence="7">Cytoplasm</location>
    </subcellularLocation>
</comment>
<reference evidence="8" key="1">
    <citation type="submission" date="2023-06" db="EMBL/GenBank/DDBJ databases">
        <title>Genomic of Agaribacillus aureum.</title>
        <authorList>
            <person name="Wang G."/>
        </authorList>
    </citation>
    <scope>NUCLEOTIDE SEQUENCE</scope>
    <source>
        <strain evidence="8">BMA12</strain>
    </source>
</reference>
<dbReference type="EC" id="3.1.-.-" evidence="7"/>
<sequence length="142" mass="16943">MDINFFYEDISFRLNQSENTKKWIAAIVEAEDYLITELNYIFCSDTYLHKINLDFLNHDTYTDIITFDNRETEKREIQGEIYISVDRVKENAGIYKKPFEQELHRVIIHGVLHLLGYQDKSEAEKKEMRKKEEACLSLQNLN</sequence>
<comment type="cofactor">
    <cofactor evidence="7">
        <name>Zn(2+)</name>
        <dbReference type="ChEBI" id="CHEBI:29105"/>
    </cofactor>
    <text evidence="7">Binds 1 zinc ion.</text>
</comment>
<dbReference type="PANTHER" id="PTHR46986">
    <property type="entry name" value="ENDORIBONUCLEASE YBEY, CHLOROPLASTIC"/>
    <property type="match status" value="1"/>
</dbReference>
<evidence type="ECO:0000256" key="6">
    <source>
        <dbReference type="ARBA" id="ARBA00022833"/>
    </source>
</evidence>
<dbReference type="InterPro" id="IPR020549">
    <property type="entry name" value="YbeY_CS"/>
</dbReference>
<dbReference type="PANTHER" id="PTHR46986:SF1">
    <property type="entry name" value="ENDORIBONUCLEASE YBEY, CHLOROPLASTIC"/>
    <property type="match status" value="1"/>
</dbReference>
<organism evidence="8 9">
    <name type="scientific">Agaribacillus aureus</name>
    <dbReference type="NCBI Taxonomy" id="3051825"/>
    <lineage>
        <taxon>Bacteria</taxon>
        <taxon>Pseudomonadati</taxon>
        <taxon>Bacteroidota</taxon>
        <taxon>Cytophagia</taxon>
        <taxon>Cytophagales</taxon>
        <taxon>Splendidivirgaceae</taxon>
        <taxon>Agaribacillus</taxon>
    </lineage>
</organism>
<name>A0ABT8LA20_9BACT</name>
<feature type="binding site" evidence="7">
    <location>
        <position position="113"/>
    </location>
    <ligand>
        <name>Zn(2+)</name>
        <dbReference type="ChEBI" id="CHEBI:29105"/>
        <note>catalytic</note>
    </ligand>
</feature>
<proteinExistence type="inferred from homology"/>
<dbReference type="NCBIfam" id="TIGR00043">
    <property type="entry name" value="rRNA maturation RNase YbeY"/>
    <property type="match status" value="1"/>
</dbReference>
<dbReference type="PROSITE" id="PS01306">
    <property type="entry name" value="UPF0054"/>
    <property type="match status" value="1"/>
</dbReference>
<evidence type="ECO:0000256" key="1">
    <source>
        <dbReference type="ARBA" id="ARBA00010875"/>
    </source>
</evidence>
<comment type="caution">
    <text evidence="8">The sequence shown here is derived from an EMBL/GenBank/DDBJ whole genome shotgun (WGS) entry which is preliminary data.</text>
</comment>
<keyword evidence="7" id="KW-0698">rRNA processing</keyword>
<feature type="binding site" evidence="7">
    <location>
        <position position="119"/>
    </location>
    <ligand>
        <name>Zn(2+)</name>
        <dbReference type="ChEBI" id="CHEBI:29105"/>
        <note>catalytic</note>
    </ligand>
</feature>
<keyword evidence="4 7" id="KW-0255">Endonuclease</keyword>
<keyword evidence="9" id="KW-1185">Reference proteome</keyword>
<accession>A0ABT8LA20</accession>
<evidence type="ECO:0000256" key="2">
    <source>
        <dbReference type="ARBA" id="ARBA00022722"/>
    </source>
</evidence>
<keyword evidence="5 7" id="KW-0378">Hydrolase</keyword>
<dbReference type="Gene3D" id="3.40.390.30">
    <property type="entry name" value="Metalloproteases ('zincins'), catalytic domain"/>
    <property type="match status" value="1"/>
</dbReference>
<evidence type="ECO:0000256" key="4">
    <source>
        <dbReference type="ARBA" id="ARBA00022759"/>
    </source>
</evidence>
<gene>
    <name evidence="7 8" type="primary">ybeY</name>
    <name evidence="8" type="ORF">QQ020_21165</name>
</gene>
<feature type="binding site" evidence="7">
    <location>
        <position position="109"/>
    </location>
    <ligand>
        <name>Zn(2+)</name>
        <dbReference type="ChEBI" id="CHEBI:29105"/>
        <note>catalytic</note>
    </ligand>
</feature>
<keyword evidence="3 7" id="KW-0479">Metal-binding</keyword>
<dbReference type="HAMAP" id="MF_00009">
    <property type="entry name" value="Endoribonucl_YbeY"/>
    <property type="match status" value="1"/>
</dbReference>
<keyword evidence="7" id="KW-0690">Ribosome biogenesis</keyword>
<dbReference type="SUPFAM" id="SSF55486">
    <property type="entry name" value="Metalloproteases ('zincins'), catalytic domain"/>
    <property type="match status" value="1"/>
</dbReference>
<keyword evidence="2 7" id="KW-0540">Nuclease</keyword>
<dbReference type="Pfam" id="PF02130">
    <property type="entry name" value="YbeY"/>
    <property type="match status" value="1"/>
</dbReference>
<dbReference type="InterPro" id="IPR002036">
    <property type="entry name" value="YbeY"/>
</dbReference>
<comment type="function">
    <text evidence="7">Single strand-specific metallo-endoribonuclease involved in late-stage 70S ribosome quality control and in maturation of the 3' terminus of the 16S rRNA.</text>
</comment>
<comment type="similarity">
    <text evidence="1 7">Belongs to the endoribonuclease YbeY family.</text>
</comment>
<evidence type="ECO:0000313" key="8">
    <source>
        <dbReference type="EMBL" id="MDN5214604.1"/>
    </source>
</evidence>
<evidence type="ECO:0000256" key="5">
    <source>
        <dbReference type="ARBA" id="ARBA00022801"/>
    </source>
</evidence>
<dbReference type="EMBL" id="JAUJEB010000005">
    <property type="protein sequence ID" value="MDN5214604.1"/>
    <property type="molecule type" value="Genomic_DNA"/>
</dbReference>
<protein>
    <recommendedName>
        <fullName evidence="7">Endoribonuclease YbeY</fullName>
        <ecNumber evidence="7">3.1.-.-</ecNumber>
    </recommendedName>
</protein>
<evidence type="ECO:0000256" key="7">
    <source>
        <dbReference type="HAMAP-Rule" id="MF_00009"/>
    </source>
</evidence>
<keyword evidence="7" id="KW-0963">Cytoplasm</keyword>
<evidence type="ECO:0000256" key="3">
    <source>
        <dbReference type="ARBA" id="ARBA00022723"/>
    </source>
</evidence>
<keyword evidence="6 7" id="KW-0862">Zinc</keyword>
<evidence type="ECO:0000313" key="9">
    <source>
        <dbReference type="Proteomes" id="UP001172083"/>
    </source>
</evidence>
<dbReference type="InterPro" id="IPR023091">
    <property type="entry name" value="MetalPrtase_cat_dom_sf_prd"/>
</dbReference>